<protein>
    <submittedName>
        <fullName evidence="1">Uncharacterized protein</fullName>
    </submittedName>
</protein>
<dbReference type="AlphaFoldDB" id="A0ABD3CA87"/>
<evidence type="ECO:0000313" key="2">
    <source>
        <dbReference type="Proteomes" id="UP001632038"/>
    </source>
</evidence>
<reference evidence="2" key="1">
    <citation type="journal article" date="2024" name="IScience">
        <title>Strigolactones Initiate the Formation of Haustorium-like Structures in Castilleja.</title>
        <authorList>
            <person name="Buerger M."/>
            <person name="Peterson D."/>
            <person name="Chory J."/>
        </authorList>
    </citation>
    <scope>NUCLEOTIDE SEQUENCE [LARGE SCALE GENOMIC DNA]</scope>
</reference>
<dbReference type="Proteomes" id="UP001632038">
    <property type="component" value="Unassembled WGS sequence"/>
</dbReference>
<name>A0ABD3CA87_9LAMI</name>
<keyword evidence="2" id="KW-1185">Reference proteome</keyword>
<dbReference type="EMBL" id="JAVIJP010000046">
    <property type="protein sequence ID" value="KAL3626708.1"/>
    <property type="molecule type" value="Genomic_DNA"/>
</dbReference>
<proteinExistence type="predicted"/>
<organism evidence="1 2">
    <name type="scientific">Castilleja foliolosa</name>
    <dbReference type="NCBI Taxonomy" id="1961234"/>
    <lineage>
        <taxon>Eukaryota</taxon>
        <taxon>Viridiplantae</taxon>
        <taxon>Streptophyta</taxon>
        <taxon>Embryophyta</taxon>
        <taxon>Tracheophyta</taxon>
        <taxon>Spermatophyta</taxon>
        <taxon>Magnoliopsida</taxon>
        <taxon>eudicotyledons</taxon>
        <taxon>Gunneridae</taxon>
        <taxon>Pentapetalae</taxon>
        <taxon>asterids</taxon>
        <taxon>lamiids</taxon>
        <taxon>Lamiales</taxon>
        <taxon>Orobanchaceae</taxon>
        <taxon>Pedicularideae</taxon>
        <taxon>Castillejinae</taxon>
        <taxon>Castilleja</taxon>
    </lineage>
</organism>
<gene>
    <name evidence="1" type="ORF">CASFOL_029451</name>
</gene>
<accession>A0ABD3CA87</accession>
<comment type="caution">
    <text evidence="1">The sequence shown here is derived from an EMBL/GenBank/DDBJ whole genome shotgun (WGS) entry which is preliminary data.</text>
</comment>
<evidence type="ECO:0000313" key="1">
    <source>
        <dbReference type="EMBL" id="KAL3626708.1"/>
    </source>
</evidence>
<sequence length="78" mass="9188">MYCSSSFLQISEFRLFIIIQQSSEAEPKNFTQIEIETLLKRQGKSLRDYESMPFPENDGCGYINSRLILDELNYDRNI</sequence>